<sequence>MKLINFYEYQELSSLLEKMGAELKPMESNVAWNGIDDEKLKELLQTGETEISINEIDIIDGLINYKGENVIIYIRDQYEKYYERGYKFHLSNCRTIENARQNNRTSRYVVSLKTDGYFKINLLRDDVVIQRDLNEPLTVCKNCLTNLNFKGYADKTQSQKTQIFKNFKLSDFFNYYNDRPQNLNLFGFLNDNQAPINVYAHNFDKLSLQFRQKQKFVCASCKLNLSEYQKYLHVHHKDGNKANNNILNLEALCIECHSNQPEHSRLKYNPDYTAFMKIKHQLKKL</sequence>
<dbReference type="SMART" id="SM00507">
    <property type="entry name" value="HNHc"/>
    <property type="match status" value="1"/>
</dbReference>
<proteinExistence type="predicted"/>
<evidence type="ECO:0000259" key="1">
    <source>
        <dbReference type="SMART" id="SM00507"/>
    </source>
</evidence>
<comment type="caution">
    <text evidence="2">The sequence shown here is derived from an EMBL/GenBank/DDBJ whole genome shotgun (WGS) entry which is preliminary data.</text>
</comment>
<protein>
    <recommendedName>
        <fullName evidence="1">HNH nuclease domain-containing protein</fullName>
    </recommendedName>
</protein>
<feature type="domain" description="HNH nuclease" evidence="1">
    <location>
        <begin position="205"/>
        <end position="258"/>
    </location>
</feature>
<dbReference type="EMBL" id="JAJAPW010000011">
    <property type="protein sequence ID" value="MCB4800252.1"/>
    <property type="molecule type" value="Genomic_DNA"/>
</dbReference>
<dbReference type="InterPro" id="IPR003615">
    <property type="entry name" value="HNH_nuc"/>
</dbReference>
<evidence type="ECO:0000313" key="3">
    <source>
        <dbReference type="Proteomes" id="UP001139199"/>
    </source>
</evidence>
<reference evidence="2" key="1">
    <citation type="submission" date="2021-10" db="EMBL/GenBank/DDBJ databases">
        <title>Tamlana sargassums sp. nov., and Tamlana laminarinivorans sp. nov., two new bacteria isolated from the brown alga.</title>
        <authorList>
            <person name="Li J."/>
        </authorList>
    </citation>
    <scope>NUCLEOTIDE SEQUENCE</scope>
    <source>
        <strain evidence="2">PT2-4</strain>
    </source>
</reference>
<keyword evidence="3" id="KW-1185">Reference proteome</keyword>
<evidence type="ECO:0000313" key="2">
    <source>
        <dbReference type="EMBL" id="MCB4800252.1"/>
    </source>
</evidence>
<dbReference type="CDD" id="cd00085">
    <property type="entry name" value="HNHc"/>
    <property type="match status" value="1"/>
</dbReference>
<dbReference type="Proteomes" id="UP001139199">
    <property type="component" value="Unassembled WGS sequence"/>
</dbReference>
<dbReference type="AlphaFoldDB" id="A0A9X1I4W0"/>
<organism evidence="2 3">
    <name type="scientific">Neotamlana laminarinivorans</name>
    <dbReference type="NCBI Taxonomy" id="2883124"/>
    <lineage>
        <taxon>Bacteria</taxon>
        <taxon>Pseudomonadati</taxon>
        <taxon>Bacteroidota</taxon>
        <taxon>Flavobacteriia</taxon>
        <taxon>Flavobacteriales</taxon>
        <taxon>Flavobacteriaceae</taxon>
        <taxon>Neotamlana</taxon>
    </lineage>
</organism>
<gene>
    <name evidence="2" type="ORF">LG649_15480</name>
</gene>
<dbReference type="RefSeq" id="WP_226544729.1">
    <property type="nucleotide sequence ID" value="NZ_JAJAPW010000011.1"/>
</dbReference>
<name>A0A9X1I4W0_9FLAO</name>
<accession>A0A9X1I4W0</accession>